<gene>
    <name evidence="2" type="ORF">GBG18_12240</name>
    <name evidence="3" type="ORF">GBG19_05330</name>
</gene>
<evidence type="ECO:0000313" key="5">
    <source>
        <dbReference type="Proteomes" id="UP000472839"/>
    </source>
</evidence>
<keyword evidence="1" id="KW-0233">DNA recombination</keyword>
<dbReference type="InterPro" id="IPR013762">
    <property type="entry name" value="Integrase-like_cat_sf"/>
</dbReference>
<evidence type="ECO:0000313" key="2">
    <source>
        <dbReference type="EMBL" id="KAB7888878.1"/>
    </source>
</evidence>
<evidence type="ECO:0000256" key="1">
    <source>
        <dbReference type="ARBA" id="ARBA00023172"/>
    </source>
</evidence>
<organism evidence="3 5">
    <name type="scientific">Poseidonibacter ostreae</name>
    <dbReference type="NCBI Taxonomy" id="2654171"/>
    <lineage>
        <taxon>Bacteria</taxon>
        <taxon>Pseudomonadati</taxon>
        <taxon>Campylobacterota</taxon>
        <taxon>Epsilonproteobacteria</taxon>
        <taxon>Campylobacterales</taxon>
        <taxon>Arcobacteraceae</taxon>
        <taxon>Poseidonibacter</taxon>
    </lineage>
</organism>
<dbReference type="GO" id="GO:0003677">
    <property type="term" value="F:DNA binding"/>
    <property type="evidence" value="ECO:0007669"/>
    <property type="project" value="InterPro"/>
</dbReference>
<dbReference type="Proteomes" id="UP000472839">
    <property type="component" value="Unassembled WGS sequence"/>
</dbReference>
<dbReference type="GO" id="GO:0006310">
    <property type="term" value="P:DNA recombination"/>
    <property type="evidence" value="ECO:0007669"/>
    <property type="project" value="UniProtKB-KW"/>
</dbReference>
<dbReference type="Gene3D" id="1.10.443.10">
    <property type="entry name" value="Intergrase catalytic core"/>
    <property type="match status" value="1"/>
</dbReference>
<comment type="caution">
    <text evidence="3">The sequence shown here is derived from an EMBL/GenBank/DDBJ whole genome shotgun (WGS) entry which is preliminary data.</text>
</comment>
<dbReference type="RefSeq" id="WP_152191459.1">
    <property type="nucleotide sequence ID" value="NZ_WFKJ01000043.1"/>
</dbReference>
<dbReference type="EMBL" id="WFKJ01000043">
    <property type="protein sequence ID" value="KAB7888878.1"/>
    <property type="molecule type" value="Genomic_DNA"/>
</dbReference>
<keyword evidence="4" id="KW-1185">Reference proteome</keyword>
<protein>
    <recommendedName>
        <fullName evidence="6">Site-specific integrase</fullName>
    </recommendedName>
</protein>
<accession>A0A6L4WWK3</accession>
<proteinExistence type="predicted"/>
<evidence type="ECO:0000313" key="3">
    <source>
        <dbReference type="EMBL" id="KAB7889631.1"/>
    </source>
</evidence>
<evidence type="ECO:0000313" key="4">
    <source>
        <dbReference type="Proteomes" id="UP000461010"/>
    </source>
</evidence>
<dbReference type="InterPro" id="IPR011010">
    <property type="entry name" value="DNA_brk_join_enz"/>
</dbReference>
<dbReference type="GO" id="GO:0015074">
    <property type="term" value="P:DNA integration"/>
    <property type="evidence" value="ECO:0007669"/>
    <property type="project" value="InterPro"/>
</dbReference>
<name>A0A6L4WWK3_9BACT</name>
<dbReference type="Proteomes" id="UP000461010">
    <property type="component" value="Unassembled WGS sequence"/>
</dbReference>
<dbReference type="AlphaFoldDB" id="A0A6L4WWK3"/>
<evidence type="ECO:0008006" key="6">
    <source>
        <dbReference type="Google" id="ProtNLM"/>
    </source>
</evidence>
<sequence length="307" mass="36630">MRGSTYFQTAQLTKIIFRECAKKKDRINPNHQDYQVISSFKSMETYRNVWNNFLNYLKEHWKLKNSELITAEHVEAYLLYKVEYHPSKQYIEKISSAIGKLEIALNRYSKEKYNNPIIYDFRIRETTLNNIRDLKLVANNYHNRVYLDPLIIINNMKDDKHKLAAKIQLQGGARVEAVTLINLHQLRGFQRDRISNNTKGVIETVEKGGKKGDVFVSESTYKELENYFEDNNINQFRIKYAKYTDDIKQSCLELNILSHSTHGFRWTFAQNRVREYQYYNYSYEQALQAVSWEMKHFRASITEHYLQ</sequence>
<dbReference type="SUPFAM" id="SSF56349">
    <property type="entry name" value="DNA breaking-rejoining enzymes"/>
    <property type="match status" value="1"/>
</dbReference>
<reference evidence="4 5" key="1">
    <citation type="submission" date="2019-10" db="EMBL/GenBank/DDBJ databases">
        <title>Poseidonibacter ostreae sp. nov., isolated from the gut of the Ostrea denselamellosa.</title>
        <authorList>
            <person name="Choi A."/>
        </authorList>
    </citation>
    <scope>NUCLEOTIDE SEQUENCE [LARGE SCALE GENOMIC DNA]</scope>
    <source>
        <strain evidence="3 5">SJOD-M-33</strain>
        <strain evidence="2 4">SJOD-M-5</strain>
    </source>
</reference>
<dbReference type="EMBL" id="WFKK01000011">
    <property type="protein sequence ID" value="KAB7889631.1"/>
    <property type="molecule type" value="Genomic_DNA"/>
</dbReference>